<protein>
    <submittedName>
        <fullName evidence="3">Acyl-CoA-binding protein</fullName>
    </submittedName>
</protein>
<dbReference type="InterPro" id="IPR000582">
    <property type="entry name" value="Acyl-CoA-binding_protein"/>
</dbReference>
<dbReference type="EMBL" id="BMOL01000037">
    <property type="protein sequence ID" value="GGL94832.1"/>
    <property type="molecule type" value="Genomic_DNA"/>
</dbReference>
<dbReference type="Pfam" id="PF00887">
    <property type="entry name" value="ACBP"/>
    <property type="match status" value="1"/>
</dbReference>
<evidence type="ECO:0000313" key="3">
    <source>
        <dbReference type="EMBL" id="GGL94832.1"/>
    </source>
</evidence>
<keyword evidence="4" id="KW-1185">Reference proteome</keyword>
<dbReference type="Proteomes" id="UP000639973">
    <property type="component" value="Unassembled WGS sequence"/>
</dbReference>
<feature type="domain" description="ACB" evidence="2">
    <location>
        <begin position="19"/>
        <end position="102"/>
    </location>
</feature>
<dbReference type="PANTHER" id="PTHR23310">
    <property type="entry name" value="ACYL-COA-BINDING PROTEIN, ACBP"/>
    <property type="match status" value="1"/>
</dbReference>
<proteinExistence type="predicted"/>
<sequence length="102" mass="11060">MSGTQDFLESGKLLRVTDSQTAFVQAQQDAQALPRKPGNDVMLKLYALYKQGSVGDAGTQRPGGFDFVGAAKYDAWDALRGKSSEDAQREYVELVRSLQAGS</sequence>
<accession>A0ABQ2GGQ0</accession>
<keyword evidence="1" id="KW-0446">Lipid-binding</keyword>
<dbReference type="PANTHER" id="PTHR23310:SF62">
    <property type="entry name" value="ACYL-COA BINDING PROTEIN 1, ISOFORM A"/>
    <property type="match status" value="1"/>
</dbReference>
<comment type="caution">
    <text evidence="3">The sequence shown here is derived from an EMBL/GenBank/DDBJ whole genome shotgun (WGS) entry which is preliminary data.</text>
</comment>
<organism evidence="3 4">
    <name type="scientific">Deinococcus aerolatus</name>
    <dbReference type="NCBI Taxonomy" id="522487"/>
    <lineage>
        <taxon>Bacteria</taxon>
        <taxon>Thermotogati</taxon>
        <taxon>Deinococcota</taxon>
        <taxon>Deinococci</taxon>
        <taxon>Deinococcales</taxon>
        <taxon>Deinococcaceae</taxon>
        <taxon>Deinococcus</taxon>
    </lineage>
</organism>
<dbReference type="PROSITE" id="PS51228">
    <property type="entry name" value="ACB_2"/>
    <property type="match status" value="1"/>
</dbReference>
<dbReference type="SUPFAM" id="SSF47027">
    <property type="entry name" value="Acyl-CoA binding protein"/>
    <property type="match status" value="1"/>
</dbReference>
<evidence type="ECO:0000259" key="2">
    <source>
        <dbReference type="PROSITE" id="PS51228"/>
    </source>
</evidence>
<dbReference type="InterPro" id="IPR022408">
    <property type="entry name" value="Acyl-CoA-binding_prot_CS"/>
</dbReference>
<dbReference type="InterPro" id="IPR035984">
    <property type="entry name" value="Acyl-CoA-binding_sf"/>
</dbReference>
<dbReference type="InterPro" id="IPR014352">
    <property type="entry name" value="FERM/acyl-CoA-bd_prot_sf"/>
</dbReference>
<evidence type="ECO:0000256" key="1">
    <source>
        <dbReference type="ARBA" id="ARBA00023121"/>
    </source>
</evidence>
<dbReference type="PRINTS" id="PR00689">
    <property type="entry name" value="ACOABINDINGP"/>
</dbReference>
<name>A0ABQ2GGQ0_9DEIO</name>
<dbReference type="Gene3D" id="1.20.80.10">
    <property type="match status" value="1"/>
</dbReference>
<gene>
    <name evidence="3" type="ORF">GCM10010840_36060</name>
</gene>
<dbReference type="PROSITE" id="PS00880">
    <property type="entry name" value="ACB_1"/>
    <property type="match status" value="1"/>
</dbReference>
<evidence type="ECO:0000313" key="4">
    <source>
        <dbReference type="Proteomes" id="UP000639973"/>
    </source>
</evidence>
<reference evidence="4" key="1">
    <citation type="journal article" date="2019" name="Int. J. Syst. Evol. Microbiol.">
        <title>The Global Catalogue of Microorganisms (GCM) 10K type strain sequencing project: providing services to taxonomists for standard genome sequencing and annotation.</title>
        <authorList>
            <consortium name="The Broad Institute Genomics Platform"/>
            <consortium name="The Broad Institute Genome Sequencing Center for Infectious Disease"/>
            <person name="Wu L."/>
            <person name="Ma J."/>
        </authorList>
    </citation>
    <scope>NUCLEOTIDE SEQUENCE [LARGE SCALE GENOMIC DNA]</scope>
    <source>
        <strain evidence="4">JCM 15442</strain>
    </source>
</reference>